<keyword evidence="2 4" id="KW-1133">Transmembrane helix</keyword>
<evidence type="ECO:0000313" key="7">
    <source>
        <dbReference type="Proteomes" id="UP000177925"/>
    </source>
</evidence>
<proteinExistence type="predicted"/>
<evidence type="ECO:0000256" key="1">
    <source>
        <dbReference type="ARBA" id="ARBA00022692"/>
    </source>
</evidence>
<evidence type="ECO:0000259" key="5">
    <source>
        <dbReference type="PROSITE" id="PS51503"/>
    </source>
</evidence>
<feature type="domain" description="HIG1" evidence="5">
    <location>
        <begin position="1"/>
        <end position="64"/>
    </location>
</feature>
<dbReference type="EMBL" id="MFSS01000113">
    <property type="protein sequence ID" value="OGI41874.1"/>
    <property type="molecule type" value="Genomic_DNA"/>
</dbReference>
<dbReference type="AlphaFoldDB" id="A0A1F6T9T3"/>
<keyword evidence="3 4" id="KW-0472">Membrane</keyword>
<accession>A0A1F6T9T3</accession>
<dbReference type="Pfam" id="PF04588">
    <property type="entry name" value="HIG_1_N"/>
    <property type="match status" value="1"/>
</dbReference>
<reference evidence="6 7" key="1">
    <citation type="journal article" date="2016" name="Nat. Commun.">
        <title>Thousands of microbial genomes shed light on interconnected biogeochemical processes in an aquifer system.</title>
        <authorList>
            <person name="Anantharaman K."/>
            <person name="Brown C.T."/>
            <person name="Hug L.A."/>
            <person name="Sharon I."/>
            <person name="Castelle C.J."/>
            <person name="Probst A.J."/>
            <person name="Thomas B.C."/>
            <person name="Singh A."/>
            <person name="Wilkins M.J."/>
            <person name="Karaoz U."/>
            <person name="Brodie E.L."/>
            <person name="Williams K.H."/>
            <person name="Hubbard S.S."/>
            <person name="Banfield J.F."/>
        </authorList>
    </citation>
    <scope>NUCLEOTIDE SEQUENCE [LARGE SCALE GENOMIC DNA]</scope>
</reference>
<keyword evidence="1 4" id="KW-0812">Transmembrane</keyword>
<evidence type="ECO:0000256" key="3">
    <source>
        <dbReference type="ARBA" id="ARBA00023136"/>
    </source>
</evidence>
<dbReference type="PROSITE" id="PS51503">
    <property type="entry name" value="HIG1"/>
    <property type="match status" value="1"/>
</dbReference>
<name>A0A1F6T9T3_9PROT</name>
<evidence type="ECO:0000313" key="6">
    <source>
        <dbReference type="EMBL" id="OGI41874.1"/>
    </source>
</evidence>
<protein>
    <recommendedName>
        <fullName evidence="5">HIG1 domain-containing protein</fullName>
    </recommendedName>
</protein>
<dbReference type="Proteomes" id="UP000177925">
    <property type="component" value="Unassembled WGS sequence"/>
</dbReference>
<comment type="caution">
    <text evidence="6">The sequence shown here is derived from an EMBL/GenBank/DDBJ whole genome shotgun (WGS) entry which is preliminary data.</text>
</comment>
<sequence length="64" mass="6746">MTLLNLLILAAVLATVAALVGGIVSMAHGGEYDRRHGNQFMFARVGFQGLALVLLVVALLVALR</sequence>
<dbReference type="InterPro" id="IPR007667">
    <property type="entry name" value="Hypoxia_induced_domain"/>
</dbReference>
<gene>
    <name evidence="6" type="ORF">A2150_04745</name>
</gene>
<feature type="transmembrane region" description="Helical" evidence="4">
    <location>
        <begin position="45"/>
        <end position="63"/>
    </location>
</feature>
<evidence type="ECO:0000256" key="2">
    <source>
        <dbReference type="ARBA" id="ARBA00022989"/>
    </source>
</evidence>
<organism evidence="6 7">
    <name type="scientific">Candidatus Muproteobacteria bacterium RBG_16_64_11</name>
    <dbReference type="NCBI Taxonomy" id="1817758"/>
    <lineage>
        <taxon>Bacteria</taxon>
        <taxon>Pseudomonadati</taxon>
        <taxon>Pseudomonadota</taxon>
        <taxon>Candidatus Muproteobacteria</taxon>
    </lineage>
</organism>
<evidence type="ECO:0000256" key="4">
    <source>
        <dbReference type="SAM" id="Phobius"/>
    </source>
</evidence>